<reference evidence="7 8" key="1">
    <citation type="submission" date="2020-08" db="EMBL/GenBank/DDBJ databases">
        <title>Genomic Encyclopedia of Type Strains, Phase IV (KMG-IV): sequencing the most valuable type-strain genomes for metagenomic binning, comparative biology and taxonomic classification.</title>
        <authorList>
            <person name="Goeker M."/>
        </authorList>
    </citation>
    <scope>NUCLEOTIDE SEQUENCE [LARGE SCALE GENOMIC DNA]</scope>
    <source>
        <strain evidence="7 8">DSM 23240</strain>
    </source>
</reference>
<feature type="transmembrane region" description="Helical" evidence="6">
    <location>
        <begin position="130"/>
        <end position="148"/>
    </location>
</feature>
<evidence type="ECO:0000256" key="1">
    <source>
        <dbReference type="ARBA" id="ARBA00004651"/>
    </source>
</evidence>
<evidence type="ECO:0000256" key="6">
    <source>
        <dbReference type="SAM" id="Phobius"/>
    </source>
</evidence>
<keyword evidence="8" id="KW-1185">Reference proteome</keyword>
<feature type="transmembrane region" description="Helical" evidence="6">
    <location>
        <begin position="59"/>
        <end position="84"/>
    </location>
</feature>
<evidence type="ECO:0000256" key="5">
    <source>
        <dbReference type="ARBA" id="ARBA00023136"/>
    </source>
</evidence>
<evidence type="ECO:0000256" key="3">
    <source>
        <dbReference type="ARBA" id="ARBA00022692"/>
    </source>
</evidence>
<feature type="transmembrane region" description="Helical" evidence="6">
    <location>
        <begin position="298"/>
        <end position="317"/>
    </location>
</feature>
<dbReference type="Proteomes" id="UP000571084">
    <property type="component" value="Unassembled WGS sequence"/>
</dbReference>
<keyword evidence="2" id="KW-1003">Cell membrane</keyword>
<keyword evidence="3 6" id="KW-0812">Transmembrane</keyword>
<evidence type="ECO:0000256" key="4">
    <source>
        <dbReference type="ARBA" id="ARBA00022989"/>
    </source>
</evidence>
<dbReference type="InterPro" id="IPR001851">
    <property type="entry name" value="ABC_transp_permease"/>
</dbReference>
<dbReference type="PANTHER" id="PTHR30482">
    <property type="entry name" value="HIGH-AFFINITY BRANCHED-CHAIN AMINO ACID TRANSPORT SYSTEM PERMEASE"/>
    <property type="match status" value="1"/>
</dbReference>
<dbReference type="Pfam" id="PF02653">
    <property type="entry name" value="BPD_transp_2"/>
    <property type="match status" value="1"/>
</dbReference>
<evidence type="ECO:0000313" key="7">
    <source>
        <dbReference type="EMBL" id="MBB5201204.1"/>
    </source>
</evidence>
<gene>
    <name evidence="7" type="ORF">HNR39_003053</name>
</gene>
<evidence type="ECO:0000313" key="8">
    <source>
        <dbReference type="Proteomes" id="UP000571084"/>
    </source>
</evidence>
<dbReference type="GO" id="GO:0015658">
    <property type="term" value="F:branched-chain amino acid transmembrane transporter activity"/>
    <property type="evidence" value="ECO:0007669"/>
    <property type="project" value="InterPro"/>
</dbReference>
<feature type="transmembrane region" description="Helical" evidence="6">
    <location>
        <begin position="179"/>
        <end position="199"/>
    </location>
</feature>
<feature type="transmembrane region" description="Helical" evidence="6">
    <location>
        <begin position="31"/>
        <end position="52"/>
    </location>
</feature>
<dbReference type="InterPro" id="IPR043428">
    <property type="entry name" value="LivM-like"/>
</dbReference>
<keyword evidence="4 6" id="KW-1133">Transmembrane helix</keyword>
<proteinExistence type="predicted"/>
<feature type="transmembrane region" description="Helical" evidence="6">
    <location>
        <begin position="229"/>
        <end position="254"/>
    </location>
</feature>
<sequence length="368" mass="39529">MMKLFTLSTLSKVGASPSELTENRRRNASMVLVGVLFLVGLIAPFIGLYPVFMMKALCFALLAAAFNLLFGYGGLLSFGHASFFGTAAYVTGYTMKHWGITPEVGILTGTLAAAALGVGFGWLSIRRQGIYFAMVTLALAQMLYFFYLQFDGFTGGEDGIQAIPRGHLFGLINLDHPLAMYYTVLAICVGGFALIYRIVHSPFGQVLKAIRENEPRAISLGYRVERVKLLVFVLSAALAGLAGATKALVFQLATLNDVNWSVSGDVILMTLVGGVGTLFGPIVGAFVLVIISTYLAGFGSWVTMIEGAIFIICVMSFRRGLCGWVADRFQINSVPLAAADPLPVASPAGFRRVLSEPLTSLKDASHHE</sequence>
<name>A0A840RX04_9BURK</name>
<feature type="transmembrane region" description="Helical" evidence="6">
    <location>
        <begin position="104"/>
        <end position="123"/>
    </location>
</feature>
<accession>A0A840RX04</accession>
<dbReference type="AlphaFoldDB" id="A0A840RX04"/>
<dbReference type="EMBL" id="JACHHQ010000006">
    <property type="protein sequence ID" value="MBB5201204.1"/>
    <property type="molecule type" value="Genomic_DNA"/>
</dbReference>
<comment type="subcellular location">
    <subcellularLocation>
        <location evidence="1">Cell membrane</location>
        <topology evidence="1">Multi-pass membrane protein</topology>
    </subcellularLocation>
</comment>
<dbReference type="GO" id="GO:0005886">
    <property type="term" value="C:plasma membrane"/>
    <property type="evidence" value="ECO:0007669"/>
    <property type="project" value="UniProtKB-SubCell"/>
</dbReference>
<comment type="caution">
    <text evidence="7">The sequence shown here is derived from an EMBL/GenBank/DDBJ whole genome shotgun (WGS) entry which is preliminary data.</text>
</comment>
<feature type="transmembrane region" description="Helical" evidence="6">
    <location>
        <begin position="266"/>
        <end position="291"/>
    </location>
</feature>
<keyword evidence="5 6" id="KW-0472">Membrane</keyword>
<dbReference type="PANTHER" id="PTHR30482:SF17">
    <property type="entry name" value="ABC TRANSPORTER ATP-BINDING PROTEIN"/>
    <property type="match status" value="1"/>
</dbReference>
<evidence type="ECO:0000256" key="2">
    <source>
        <dbReference type="ARBA" id="ARBA00022475"/>
    </source>
</evidence>
<protein>
    <submittedName>
        <fullName evidence="7">Branched-chain amino acid transport system permease protein</fullName>
    </submittedName>
</protein>
<organism evidence="7 8">
    <name type="scientific">Glaciimonas immobilis</name>
    <dbReference type="NCBI Taxonomy" id="728004"/>
    <lineage>
        <taxon>Bacteria</taxon>
        <taxon>Pseudomonadati</taxon>
        <taxon>Pseudomonadota</taxon>
        <taxon>Betaproteobacteria</taxon>
        <taxon>Burkholderiales</taxon>
        <taxon>Oxalobacteraceae</taxon>
        <taxon>Glaciimonas</taxon>
    </lineage>
</organism>
<dbReference type="CDD" id="cd06581">
    <property type="entry name" value="TM_PBP1_LivM_like"/>
    <property type="match status" value="1"/>
</dbReference>